<keyword evidence="3" id="KW-1185">Reference proteome</keyword>
<feature type="non-terminal residue" evidence="2">
    <location>
        <position position="289"/>
    </location>
</feature>
<organism evidence="2 3">
    <name type="scientific">Myodes glareolus</name>
    <name type="common">Bank vole</name>
    <name type="synonym">Clethrionomys glareolus</name>
    <dbReference type="NCBI Taxonomy" id="447135"/>
    <lineage>
        <taxon>Eukaryota</taxon>
        <taxon>Metazoa</taxon>
        <taxon>Chordata</taxon>
        <taxon>Craniata</taxon>
        <taxon>Vertebrata</taxon>
        <taxon>Euteleostomi</taxon>
        <taxon>Mammalia</taxon>
        <taxon>Eutheria</taxon>
        <taxon>Euarchontoglires</taxon>
        <taxon>Glires</taxon>
        <taxon>Rodentia</taxon>
        <taxon>Myomorpha</taxon>
        <taxon>Muroidea</taxon>
        <taxon>Cricetidae</taxon>
        <taxon>Arvicolinae</taxon>
        <taxon>Myodes</taxon>
    </lineage>
</organism>
<dbReference type="EMBL" id="JBBHLL010000105">
    <property type="protein sequence ID" value="KAK7816125.1"/>
    <property type="molecule type" value="Genomic_DNA"/>
</dbReference>
<dbReference type="Proteomes" id="UP001488838">
    <property type="component" value="Unassembled WGS sequence"/>
</dbReference>
<evidence type="ECO:0000256" key="1">
    <source>
        <dbReference type="SAM" id="MobiDB-lite"/>
    </source>
</evidence>
<dbReference type="AlphaFoldDB" id="A0AAW0IN68"/>
<feature type="compositionally biased region" description="Basic and acidic residues" evidence="1">
    <location>
        <begin position="280"/>
        <end position="289"/>
    </location>
</feature>
<sequence>MTATSLLLREKWSTQPPTQFLLQRFSTKERYIQDQQSQKNVQFIKEAQTPHHPSLLPLNTTLNLVHFSQHGAIVPMESIIEKTENLFHVKNLGPILGKISKDSNRYLEKISSKVTRGKSFEVRNTHQALEEHIVQFQVKHRWGEPLKMLKPINKNLFKMKKGNHVPRKTMPGIFEGGGNLGFFSTTRKSSLSPLLPVRILRELQGYFHLMLTMSLHRPYQSNQRGSLLLKLSNRISRTHHLRNKRERDQRSTFTAHNDQCTNPEAYSHQAKTVSEFSQSVEKKSASQPQ</sequence>
<comment type="caution">
    <text evidence="2">The sequence shown here is derived from an EMBL/GenBank/DDBJ whole genome shotgun (WGS) entry which is preliminary data.</text>
</comment>
<accession>A0AAW0IN68</accession>
<protein>
    <submittedName>
        <fullName evidence="2">Uncharacterized protein</fullName>
    </submittedName>
</protein>
<proteinExistence type="predicted"/>
<feature type="region of interest" description="Disordered" evidence="1">
    <location>
        <begin position="240"/>
        <end position="289"/>
    </location>
</feature>
<gene>
    <name evidence="2" type="ORF">U0070_023608</name>
</gene>
<evidence type="ECO:0000313" key="2">
    <source>
        <dbReference type="EMBL" id="KAK7816125.1"/>
    </source>
</evidence>
<feature type="compositionally biased region" description="Polar residues" evidence="1">
    <location>
        <begin position="251"/>
        <end position="279"/>
    </location>
</feature>
<name>A0AAW0IN68_MYOGA</name>
<reference evidence="2 3" key="1">
    <citation type="journal article" date="2023" name="bioRxiv">
        <title>Conserved and derived expression patterns and positive selection on dental genes reveal complex evolutionary context of ever-growing rodent molars.</title>
        <authorList>
            <person name="Calamari Z.T."/>
            <person name="Song A."/>
            <person name="Cohen E."/>
            <person name="Akter M."/>
            <person name="Roy R.D."/>
            <person name="Hallikas O."/>
            <person name="Christensen M.M."/>
            <person name="Li P."/>
            <person name="Marangoni P."/>
            <person name="Jernvall J."/>
            <person name="Klein O.D."/>
        </authorList>
    </citation>
    <scope>NUCLEOTIDE SEQUENCE [LARGE SCALE GENOMIC DNA]</scope>
    <source>
        <strain evidence="2">V071</strain>
    </source>
</reference>
<evidence type="ECO:0000313" key="3">
    <source>
        <dbReference type="Proteomes" id="UP001488838"/>
    </source>
</evidence>